<proteinExistence type="predicted"/>
<accession>A0A2U3QJE8</accession>
<organism evidence="1 2">
    <name type="scientific">Candidatus Sulfobium mesophilum</name>
    <dbReference type="NCBI Taxonomy" id="2016548"/>
    <lineage>
        <taxon>Bacteria</taxon>
        <taxon>Pseudomonadati</taxon>
        <taxon>Nitrospirota</taxon>
        <taxon>Nitrospiria</taxon>
        <taxon>Nitrospirales</taxon>
        <taxon>Nitrospiraceae</taxon>
        <taxon>Candidatus Sulfobium</taxon>
    </lineage>
</organism>
<protein>
    <submittedName>
        <fullName evidence="1">Uncharacterized protein</fullName>
    </submittedName>
</protein>
<reference evidence="2" key="1">
    <citation type="submission" date="2018-03" db="EMBL/GenBank/DDBJ databases">
        <authorList>
            <person name="Zecchin S."/>
        </authorList>
    </citation>
    <scope>NUCLEOTIDE SEQUENCE [LARGE SCALE GENOMIC DNA]</scope>
</reference>
<gene>
    <name evidence="1" type="ORF">NBG4_60003</name>
</gene>
<name>A0A2U3QJE8_9BACT</name>
<dbReference type="AlphaFoldDB" id="A0A2U3QJE8"/>
<evidence type="ECO:0000313" key="1">
    <source>
        <dbReference type="EMBL" id="SPQ01527.1"/>
    </source>
</evidence>
<dbReference type="Proteomes" id="UP000245125">
    <property type="component" value="Unassembled WGS sequence"/>
</dbReference>
<keyword evidence="2" id="KW-1185">Reference proteome</keyword>
<evidence type="ECO:0000313" key="2">
    <source>
        <dbReference type="Proteomes" id="UP000245125"/>
    </source>
</evidence>
<sequence>MHYCPPLSIAPTISIGITETIAKNMPAGIYLIIKENAGMTYYMIVVSLQLCSNSLKPFTK</sequence>
<dbReference type="EMBL" id="OUUY01000108">
    <property type="protein sequence ID" value="SPQ01527.1"/>
    <property type="molecule type" value="Genomic_DNA"/>
</dbReference>